<dbReference type="InterPro" id="IPR015994">
    <property type="entry name" value="PEPCK_ATP_CS"/>
</dbReference>
<dbReference type="OrthoDB" id="184182at2759"/>
<dbReference type="PROSITE" id="PS00532">
    <property type="entry name" value="PEPCK_ATP"/>
    <property type="match status" value="1"/>
</dbReference>
<dbReference type="GO" id="GO:0006094">
    <property type="term" value="P:gluconeogenesis"/>
    <property type="evidence" value="ECO:0000318"/>
    <property type="project" value="GO_Central"/>
</dbReference>
<dbReference type="InterPro" id="IPR013035">
    <property type="entry name" value="PEP_carboxykinase_C"/>
</dbReference>
<evidence type="ECO:0000256" key="9">
    <source>
        <dbReference type="ARBA" id="ARBA00022840"/>
    </source>
</evidence>
<dbReference type="Pfam" id="PF01293">
    <property type="entry name" value="PEPCK_ATP"/>
    <property type="match status" value="1"/>
</dbReference>
<dbReference type="OMA" id="QILHPKN"/>
<evidence type="ECO:0000256" key="6">
    <source>
        <dbReference type="ARBA" id="ARBA00022490"/>
    </source>
</evidence>
<dbReference type="PANTHER" id="PTHR30031:SF0">
    <property type="entry name" value="PHOSPHOENOLPYRUVATE CARBOXYKINASE (ATP)"/>
    <property type="match status" value="1"/>
</dbReference>
<dbReference type="UniPathway" id="UPA00138"/>
<dbReference type="CDD" id="cd00484">
    <property type="entry name" value="PEPCK_ATP"/>
    <property type="match status" value="1"/>
</dbReference>
<protein>
    <recommendedName>
        <fullName evidence="4">phosphoenolpyruvate carboxykinase (ATP)</fullName>
        <ecNumber evidence="4">4.1.1.49</ecNumber>
    </recommendedName>
</protein>
<keyword evidence="8" id="KW-0210">Decarboxylase</keyword>
<comment type="catalytic activity">
    <reaction evidence="11">
        <text>oxaloacetate + ATP = phosphoenolpyruvate + ADP + CO2</text>
        <dbReference type="Rhea" id="RHEA:18617"/>
        <dbReference type="ChEBI" id="CHEBI:16452"/>
        <dbReference type="ChEBI" id="CHEBI:16526"/>
        <dbReference type="ChEBI" id="CHEBI:30616"/>
        <dbReference type="ChEBI" id="CHEBI:58702"/>
        <dbReference type="ChEBI" id="CHEBI:456216"/>
        <dbReference type="EC" id="4.1.1.49"/>
    </reaction>
</comment>
<dbReference type="EC" id="4.1.1.49" evidence="4"/>
<dbReference type="GO" id="GO:0004612">
    <property type="term" value="F:phosphoenolpyruvate carboxykinase (ATP) activity"/>
    <property type="evidence" value="ECO:0000318"/>
    <property type="project" value="GO_Central"/>
</dbReference>
<proteinExistence type="inferred from homology"/>
<evidence type="ECO:0000256" key="1">
    <source>
        <dbReference type="ARBA" id="ARBA00004496"/>
    </source>
</evidence>
<evidence type="ECO:0000313" key="13">
    <source>
        <dbReference type="EMBL" id="KGN48667.1"/>
    </source>
</evidence>
<dbReference type="eggNOG" id="ENOG502QQI5">
    <property type="taxonomic scope" value="Eukaryota"/>
</dbReference>
<comment type="subcellular location">
    <subcellularLocation>
        <location evidence="1">Cytoplasm</location>
    </subcellularLocation>
</comment>
<keyword evidence="5" id="KW-0312">Gluconeogenesis</keyword>
<dbReference type="AlphaFoldDB" id="A0A0A0KJU6"/>
<dbReference type="EMBL" id="CM002927">
    <property type="protein sequence ID" value="KGN48667.1"/>
    <property type="molecule type" value="Genomic_DNA"/>
</dbReference>
<reference evidence="13 14" key="1">
    <citation type="journal article" date="2009" name="Nat. Genet.">
        <title>The genome of the cucumber, Cucumis sativus L.</title>
        <authorList>
            <person name="Huang S."/>
            <person name="Li R."/>
            <person name="Zhang Z."/>
            <person name="Li L."/>
            <person name="Gu X."/>
            <person name="Fan W."/>
            <person name="Lucas W.J."/>
            <person name="Wang X."/>
            <person name="Xie B."/>
            <person name="Ni P."/>
            <person name="Ren Y."/>
            <person name="Zhu H."/>
            <person name="Li J."/>
            <person name="Lin K."/>
            <person name="Jin W."/>
            <person name="Fei Z."/>
            <person name="Li G."/>
            <person name="Staub J."/>
            <person name="Kilian A."/>
            <person name="van der Vossen E.A."/>
            <person name="Wu Y."/>
            <person name="Guo J."/>
            <person name="He J."/>
            <person name="Jia Z."/>
            <person name="Ren Y."/>
            <person name="Tian G."/>
            <person name="Lu Y."/>
            <person name="Ruan J."/>
            <person name="Qian W."/>
            <person name="Wang M."/>
            <person name="Huang Q."/>
            <person name="Li B."/>
            <person name="Xuan Z."/>
            <person name="Cao J."/>
            <person name="Asan"/>
            <person name="Wu Z."/>
            <person name="Zhang J."/>
            <person name="Cai Q."/>
            <person name="Bai Y."/>
            <person name="Zhao B."/>
            <person name="Han Y."/>
            <person name="Li Y."/>
            <person name="Li X."/>
            <person name="Wang S."/>
            <person name="Shi Q."/>
            <person name="Liu S."/>
            <person name="Cho W.K."/>
            <person name="Kim J.Y."/>
            <person name="Xu Y."/>
            <person name="Heller-Uszynska K."/>
            <person name="Miao H."/>
            <person name="Cheng Z."/>
            <person name="Zhang S."/>
            <person name="Wu J."/>
            <person name="Yang Y."/>
            <person name="Kang H."/>
            <person name="Li M."/>
            <person name="Liang H."/>
            <person name="Ren X."/>
            <person name="Shi Z."/>
            <person name="Wen M."/>
            <person name="Jian M."/>
            <person name="Yang H."/>
            <person name="Zhang G."/>
            <person name="Yang Z."/>
            <person name="Chen R."/>
            <person name="Liu S."/>
            <person name="Li J."/>
            <person name="Ma L."/>
            <person name="Liu H."/>
            <person name="Zhou Y."/>
            <person name="Zhao J."/>
            <person name="Fang X."/>
            <person name="Li G."/>
            <person name="Fang L."/>
            <person name="Li Y."/>
            <person name="Liu D."/>
            <person name="Zheng H."/>
            <person name="Zhang Y."/>
            <person name="Qin N."/>
            <person name="Li Z."/>
            <person name="Yang G."/>
            <person name="Yang S."/>
            <person name="Bolund L."/>
            <person name="Kristiansen K."/>
            <person name="Zheng H."/>
            <person name="Li S."/>
            <person name="Zhang X."/>
            <person name="Yang H."/>
            <person name="Wang J."/>
            <person name="Sun R."/>
            <person name="Zhang B."/>
            <person name="Jiang S."/>
            <person name="Wang J."/>
            <person name="Du Y."/>
            <person name="Li S."/>
        </authorList>
    </citation>
    <scope>NUCLEOTIDE SEQUENCE [LARGE SCALE GENOMIC DNA]</scope>
    <source>
        <strain evidence="14">cv. 9930</strain>
    </source>
</reference>
<dbReference type="GO" id="GO:0005524">
    <property type="term" value="F:ATP binding"/>
    <property type="evidence" value="ECO:0007669"/>
    <property type="project" value="UniProtKB-KW"/>
</dbReference>
<dbReference type="InterPro" id="IPR008210">
    <property type="entry name" value="PEP_carboxykinase_N"/>
</dbReference>
<dbReference type="SUPFAM" id="SSF53795">
    <property type="entry name" value="PEP carboxykinase-like"/>
    <property type="match status" value="1"/>
</dbReference>
<keyword evidence="14" id="KW-1185">Reference proteome</keyword>
<keyword evidence="6" id="KW-0963">Cytoplasm</keyword>
<sequence length="651" mass="72202">MADSIISNGFSKKINTSMKQGNGVCQDGSSSPIKAQTIDELHSLQKKRSTPSTPSGSVSSAFSVITEEDRQRQQLQSISASLASLTRETGPKVVKGDPARKETSTKVAHVVHHQLGPNISISDSSMKFTHVLYNLSPGELYEQAIRYEKGSFLTSTGALATLSGAKTGRSPRDKRVVKDENTEKELWWGKGSPNIEMDEHTFMINRERAVDYLNSLDKVFVNDQFLNWDPENKIRVRIVSARAYHSLFMHNMCIRPTEEELENFGTPDFTIYNSGQFPCNRFTHYMTSSTSIDVSLARKEMVILGTQYAGEMKKGLFSLMHYLMPKRQILSLHSGCNMGKDGDVALFFGLSGTGKTTLSTDHNRFLIGDDEHCWGNNGVSNIEGGCYAKCIDLSREKEPDIWNAIKFGTVLENVVFDEHTREVDFTDKSVTENTRAAYPIEYIPNALIPCVGPHPKNIILLACDAFGVLPPVSKLTLAQTMYHFISGYTALVAGTEDGIKEPQATFSACFGAAFIMLHPTKYAAMLAEKMKTHGATGWLVNTGWSGGRYGYGSRIKLSYTRKIIDAIHSGELLNADYHKTKIFGLEIPNAIEGIPSEILDPTNTWSDKDAYDETLLKLASLFKNNFETFTSYRIGEDNSLTEEILAAGPIF</sequence>
<keyword evidence="9" id="KW-0067">ATP-binding</keyword>
<reference evidence="13 14" key="3">
    <citation type="journal article" date="2010" name="BMC Genomics">
        <title>Transcriptome sequencing and comparative analysis of cucumber flowers with different sex types.</title>
        <authorList>
            <person name="Guo S."/>
            <person name="Zheng Y."/>
            <person name="Joung J.G."/>
            <person name="Liu S."/>
            <person name="Zhang Z."/>
            <person name="Crasta O.R."/>
            <person name="Sobral B.W."/>
            <person name="Xu Y."/>
            <person name="Huang S."/>
            <person name="Fei Z."/>
        </authorList>
    </citation>
    <scope>NUCLEOTIDE SEQUENCE [LARGE SCALE GENOMIC DNA]</scope>
    <source>
        <strain evidence="14">cv. 9930</strain>
    </source>
</reference>
<evidence type="ECO:0000256" key="11">
    <source>
        <dbReference type="ARBA" id="ARBA00047371"/>
    </source>
</evidence>
<feature type="compositionally biased region" description="Basic and acidic residues" evidence="12">
    <location>
        <begin position="94"/>
        <end position="104"/>
    </location>
</feature>
<dbReference type="NCBIfam" id="NF006821">
    <property type="entry name" value="PRK09344.1-3"/>
    <property type="match status" value="1"/>
</dbReference>
<dbReference type="SUPFAM" id="SSF68923">
    <property type="entry name" value="PEP carboxykinase N-terminal domain"/>
    <property type="match status" value="1"/>
</dbReference>
<dbReference type="Gene3D" id="2.170.8.10">
    <property type="entry name" value="Phosphoenolpyruvate Carboxykinase, domain 2"/>
    <property type="match status" value="1"/>
</dbReference>
<evidence type="ECO:0000256" key="7">
    <source>
        <dbReference type="ARBA" id="ARBA00022741"/>
    </source>
</evidence>
<comment type="pathway">
    <text evidence="2">Carbohydrate biosynthesis; gluconeogenesis.</text>
</comment>
<evidence type="ECO:0000256" key="5">
    <source>
        <dbReference type="ARBA" id="ARBA00022432"/>
    </source>
</evidence>
<evidence type="ECO:0000256" key="2">
    <source>
        <dbReference type="ARBA" id="ARBA00004742"/>
    </source>
</evidence>
<feature type="region of interest" description="Disordered" evidence="12">
    <location>
        <begin position="86"/>
        <end position="105"/>
    </location>
</feature>
<gene>
    <name evidence="13" type="ORF">Csa_6G497180</name>
</gene>
<dbReference type="FunFam" id="2.170.8.10:FF:000001">
    <property type="entry name" value="Phosphoenolpyruvate carboxykinase (ATP)"/>
    <property type="match status" value="1"/>
</dbReference>
<dbReference type="NCBIfam" id="TIGR00224">
    <property type="entry name" value="pckA"/>
    <property type="match status" value="1"/>
</dbReference>
<dbReference type="Proteomes" id="UP000029981">
    <property type="component" value="Chromosome 6"/>
</dbReference>
<dbReference type="PIRSF" id="PIRSF006294">
    <property type="entry name" value="PEP_crbxkin"/>
    <property type="match status" value="1"/>
</dbReference>
<reference evidence="13 14" key="2">
    <citation type="journal article" date="2009" name="PLoS ONE">
        <title>An integrated genetic and cytogenetic map of the cucumber genome.</title>
        <authorList>
            <person name="Ren Y."/>
            <person name="Zhang Z."/>
            <person name="Liu J."/>
            <person name="Staub J.E."/>
            <person name="Han Y."/>
            <person name="Cheng Z."/>
            <person name="Li X."/>
            <person name="Lu J."/>
            <person name="Miao H."/>
            <person name="Kang H."/>
            <person name="Xie B."/>
            <person name="Gu X."/>
            <person name="Wang X."/>
            <person name="Du Y."/>
            <person name="Jin W."/>
            <person name="Huang S."/>
        </authorList>
    </citation>
    <scope>NUCLEOTIDE SEQUENCE [LARGE SCALE GENOMIC DNA]</scope>
    <source>
        <strain evidence="14">cv. 9930</strain>
    </source>
</reference>
<evidence type="ECO:0000256" key="8">
    <source>
        <dbReference type="ARBA" id="ARBA00022793"/>
    </source>
</evidence>
<dbReference type="InterPro" id="IPR001272">
    <property type="entry name" value="PEP_carboxykinase_ATP"/>
</dbReference>
<keyword evidence="7" id="KW-0547">Nucleotide-binding</keyword>
<comment type="similarity">
    <text evidence="3">Belongs to the phosphoenolpyruvate carboxykinase (ATP) family.</text>
</comment>
<dbReference type="Gene3D" id="3.90.228.20">
    <property type="match status" value="1"/>
</dbReference>
<keyword evidence="10" id="KW-0456">Lyase</keyword>
<dbReference type="NCBIfam" id="NF006820">
    <property type="entry name" value="PRK09344.1-2"/>
    <property type="match status" value="1"/>
</dbReference>
<reference evidence="13 14" key="4">
    <citation type="journal article" date="2011" name="BMC Genomics">
        <title>RNA-Seq improves annotation of protein-coding genes in the cucumber genome.</title>
        <authorList>
            <person name="Li Z."/>
            <person name="Zhang Z."/>
            <person name="Yan P."/>
            <person name="Huang S."/>
            <person name="Fei Z."/>
            <person name="Lin K."/>
        </authorList>
    </citation>
    <scope>NUCLEOTIDE SEQUENCE [LARGE SCALE GENOMIC DNA]</scope>
    <source>
        <strain evidence="14">cv. 9930</strain>
    </source>
</reference>
<evidence type="ECO:0000256" key="4">
    <source>
        <dbReference type="ARBA" id="ARBA00012363"/>
    </source>
</evidence>
<dbReference type="HAMAP" id="MF_00453">
    <property type="entry name" value="PEPCK_ATP"/>
    <property type="match status" value="1"/>
</dbReference>
<evidence type="ECO:0000256" key="12">
    <source>
        <dbReference type="SAM" id="MobiDB-lite"/>
    </source>
</evidence>
<dbReference type="Gramene" id="KGN48667">
    <property type="protein sequence ID" value="KGN48667"/>
    <property type="gene ID" value="Csa_6G497180"/>
</dbReference>
<name>A0A0A0KJU6_CUCSA</name>
<dbReference type="Gene3D" id="3.40.449.10">
    <property type="entry name" value="Phosphoenolpyruvate Carboxykinase, domain 1"/>
    <property type="match status" value="1"/>
</dbReference>
<evidence type="ECO:0000256" key="3">
    <source>
        <dbReference type="ARBA" id="ARBA00006052"/>
    </source>
</evidence>
<dbReference type="GO" id="GO:0005829">
    <property type="term" value="C:cytosol"/>
    <property type="evidence" value="ECO:0000318"/>
    <property type="project" value="GO_Central"/>
</dbReference>
<evidence type="ECO:0000313" key="14">
    <source>
        <dbReference type="Proteomes" id="UP000029981"/>
    </source>
</evidence>
<accession>A0A0A0KJU6</accession>
<evidence type="ECO:0000256" key="10">
    <source>
        <dbReference type="ARBA" id="ARBA00023239"/>
    </source>
</evidence>
<organism evidence="13 14">
    <name type="scientific">Cucumis sativus</name>
    <name type="common">Cucumber</name>
    <dbReference type="NCBI Taxonomy" id="3659"/>
    <lineage>
        <taxon>Eukaryota</taxon>
        <taxon>Viridiplantae</taxon>
        <taxon>Streptophyta</taxon>
        <taxon>Embryophyta</taxon>
        <taxon>Tracheophyta</taxon>
        <taxon>Spermatophyta</taxon>
        <taxon>Magnoliopsida</taxon>
        <taxon>eudicotyledons</taxon>
        <taxon>Gunneridae</taxon>
        <taxon>Pentapetalae</taxon>
        <taxon>rosids</taxon>
        <taxon>fabids</taxon>
        <taxon>Cucurbitales</taxon>
        <taxon>Cucurbitaceae</taxon>
        <taxon>Benincaseae</taxon>
        <taxon>Cucumis</taxon>
    </lineage>
</organism>
<dbReference type="PANTHER" id="PTHR30031">
    <property type="entry name" value="PHOSPHOENOLPYRUVATE CARBOXYKINASE ATP"/>
    <property type="match status" value="1"/>
</dbReference>
<dbReference type="KEGG" id="csv:101220209"/>
<dbReference type="STRING" id="3659.A0A0A0KJU6"/>
<dbReference type="FunFam" id="3.40.449.10:FF:000009">
    <property type="entry name" value="Uncharacterized protein"/>
    <property type="match status" value="1"/>
</dbReference>